<dbReference type="InterPro" id="IPR003439">
    <property type="entry name" value="ABC_transporter-like_ATP-bd"/>
</dbReference>
<name>A0ABN2FB33_9ACTN</name>
<dbReference type="PANTHER" id="PTHR43394:SF1">
    <property type="entry name" value="ATP-BINDING CASSETTE SUB-FAMILY B MEMBER 10, MITOCHONDRIAL"/>
    <property type="match status" value="1"/>
</dbReference>
<feature type="transmembrane region" description="Helical" evidence="7">
    <location>
        <begin position="28"/>
        <end position="53"/>
    </location>
</feature>
<gene>
    <name evidence="9" type="ORF">GCM10009744_26760</name>
</gene>
<evidence type="ECO:0000256" key="7">
    <source>
        <dbReference type="SAM" id="Phobius"/>
    </source>
</evidence>
<comment type="subcellular location">
    <subcellularLocation>
        <location evidence="1">Cell membrane</location>
        <topology evidence="1">Multi-pass membrane protein</topology>
    </subcellularLocation>
</comment>
<dbReference type="Pfam" id="PF00005">
    <property type="entry name" value="ABC_tran"/>
    <property type="match status" value="1"/>
</dbReference>
<dbReference type="GO" id="GO:0005524">
    <property type="term" value="F:ATP binding"/>
    <property type="evidence" value="ECO:0007669"/>
    <property type="project" value="UniProtKB-KW"/>
</dbReference>
<evidence type="ECO:0000256" key="1">
    <source>
        <dbReference type="ARBA" id="ARBA00004651"/>
    </source>
</evidence>
<dbReference type="SUPFAM" id="SSF90123">
    <property type="entry name" value="ABC transporter transmembrane region"/>
    <property type="match status" value="1"/>
</dbReference>
<feature type="transmembrane region" description="Helical" evidence="7">
    <location>
        <begin position="288"/>
        <end position="306"/>
    </location>
</feature>
<dbReference type="PROSITE" id="PS00211">
    <property type="entry name" value="ABC_TRANSPORTER_1"/>
    <property type="match status" value="1"/>
</dbReference>
<dbReference type="InterPro" id="IPR039421">
    <property type="entry name" value="Type_1_exporter"/>
</dbReference>
<evidence type="ECO:0000313" key="10">
    <source>
        <dbReference type="Proteomes" id="UP001501319"/>
    </source>
</evidence>
<keyword evidence="5 7" id="KW-1133">Transmembrane helix</keyword>
<feature type="transmembrane region" description="Helical" evidence="7">
    <location>
        <begin position="160"/>
        <end position="186"/>
    </location>
</feature>
<dbReference type="PANTHER" id="PTHR43394">
    <property type="entry name" value="ATP-DEPENDENT PERMEASE MDL1, MITOCHONDRIAL"/>
    <property type="match status" value="1"/>
</dbReference>
<sequence length="616" mass="66082">MLTEFAQTLGRYRLHARLLWRACPGWTVAAAMVALLNSAVGTLLLISTGQFAGALPEAIRGGAGSPAADHAWRWFALTAALLITGPLVAALMVWVTARTSAGYLAHVFELVAETGVHPQGIELLDSPGFSGRLQAVVEATRDWTFTFGLDNTWTVLSRRLAGVGAIVVLMSWHWWLPFFIAGSFVVMSKTYATWLNTSFDKLLQTSASELRRARYLRGLLVRPEAAKEVRLFDLTDWVVDRYRSTWLSAMAALWPLRQRGLRPVYLSCLVMAVAVGGALALLTHDVVAGTVGLAGVVTLIQAMLALESFGILGDPQLALAQSTAAAVELTRLRQEVGLPPTRPADESPEDRTTSVGAVEVVLDDVTFAYPTRTEPAVANLDLRIPAGQSVAMVGVNGAGKSTVIKLLCGLYRPDQGAVRVGGADPAESQAARRRVAVIFQDFVRYHLSLRDNVGMGAVARRGEQQILDRALSDAGGNGLLKRLESGWDTVLSAEYEGGTDLSGGQWQRVALARALAAVSAGAGVLILDEPTAALDVRAEAALFDRFLEVTRDVTTILVSHRLSSVRHADRIVVLDPGAGIVEDGSHEELLQAGGRYAEMFTLQAQRFAQVDEGSGG</sequence>
<dbReference type="RefSeq" id="WP_344111512.1">
    <property type="nucleotide sequence ID" value="NZ_BAAANE010000004.1"/>
</dbReference>
<keyword evidence="6 7" id="KW-0472">Membrane</keyword>
<evidence type="ECO:0000256" key="4">
    <source>
        <dbReference type="ARBA" id="ARBA00022840"/>
    </source>
</evidence>
<evidence type="ECO:0000259" key="8">
    <source>
        <dbReference type="PROSITE" id="PS50893"/>
    </source>
</evidence>
<keyword evidence="2 7" id="KW-0812">Transmembrane</keyword>
<dbReference type="Gene3D" id="1.20.1560.10">
    <property type="entry name" value="ABC transporter type 1, transmembrane domain"/>
    <property type="match status" value="1"/>
</dbReference>
<dbReference type="SMART" id="SM00382">
    <property type="entry name" value="AAA"/>
    <property type="match status" value="1"/>
</dbReference>
<proteinExistence type="predicted"/>
<dbReference type="Proteomes" id="UP001501319">
    <property type="component" value="Unassembled WGS sequence"/>
</dbReference>
<evidence type="ECO:0000256" key="3">
    <source>
        <dbReference type="ARBA" id="ARBA00022741"/>
    </source>
</evidence>
<feature type="transmembrane region" description="Helical" evidence="7">
    <location>
        <begin position="264"/>
        <end position="282"/>
    </location>
</feature>
<evidence type="ECO:0000256" key="2">
    <source>
        <dbReference type="ARBA" id="ARBA00022692"/>
    </source>
</evidence>
<reference evidence="9 10" key="1">
    <citation type="journal article" date="2019" name="Int. J. Syst. Evol. Microbiol.">
        <title>The Global Catalogue of Microorganisms (GCM) 10K type strain sequencing project: providing services to taxonomists for standard genome sequencing and annotation.</title>
        <authorList>
            <consortium name="The Broad Institute Genomics Platform"/>
            <consortium name="The Broad Institute Genome Sequencing Center for Infectious Disease"/>
            <person name="Wu L."/>
            <person name="Ma J."/>
        </authorList>
    </citation>
    <scope>NUCLEOTIDE SEQUENCE [LARGE SCALE GENOMIC DNA]</scope>
    <source>
        <strain evidence="9 10">JCM 14306</strain>
    </source>
</reference>
<dbReference type="SUPFAM" id="SSF52540">
    <property type="entry name" value="P-loop containing nucleoside triphosphate hydrolases"/>
    <property type="match status" value="1"/>
</dbReference>
<protein>
    <submittedName>
        <fullName evidence="9">ABC transporter ATP-binding protein</fullName>
    </submittedName>
</protein>
<keyword evidence="3" id="KW-0547">Nucleotide-binding</keyword>
<evidence type="ECO:0000256" key="6">
    <source>
        <dbReference type="ARBA" id="ARBA00023136"/>
    </source>
</evidence>
<evidence type="ECO:0000313" key="9">
    <source>
        <dbReference type="EMBL" id="GAA1636353.1"/>
    </source>
</evidence>
<dbReference type="InterPro" id="IPR017871">
    <property type="entry name" value="ABC_transporter-like_CS"/>
</dbReference>
<feature type="domain" description="ABC transporter" evidence="8">
    <location>
        <begin position="360"/>
        <end position="601"/>
    </location>
</feature>
<dbReference type="InterPro" id="IPR036640">
    <property type="entry name" value="ABC1_TM_sf"/>
</dbReference>
<dbReference type="InterPro" id="IPR027417">
    <property type="entry name" value="P-loop_NTPase"/>
</dbReference>
<keyword evidence="10" id="KW-1185">Reference proteome</keyword>
<accession>A0ABN2FB33</accession>
<keyword evidence="4 9" id="KW-0067">ATP-binding</keyword>
<dbReference type="InterPro" id="IPR003593">
    <property type="entry name" value="AAA+_ATPase"/>
</dbReference>
<dbReference type="EMBL" id="BAAANE010000004">
    <property type="protein sequence ID" value="GAA1636353.1"/>
    <property type="molecule type" value="Genomic_DNA"/>
</dbReference>
<dbReference type="Gene3D" id="3.40.50.300">
    <property type="entry name" value="P-loop containing nucleotide triphosphate hydrolases"/>
    <property type="match status" value="1"/>
</dbReference>
<comment type="caution">
    <text evidence="9">The sequence shown here is derived from an EMBL/GenBank/DDBJ whole genome shotgun (WGS) entry which is preliminary data.</text>
</comment>
<dbReference type="PROSITE" id="PS50893">
    <property type="entry name" value="ABC_TRANSPORTER_2"/>
    <property type="match status" value="1"/>
</dbReference>
<feature type="transmembrane region" description="Helical" evidence="7">
    <location>
        <begin position="74"/>
        <end position="95"/>
    </location>
</feature>
<evidence type="ECO:0000256" key="5">
    <source>
        <dbReference type="ARBA" id="ARBA00022989"/>
    </source>
</evidence>
<organism evidence="9 10">
    <name type="scientific">Kribbella alba</name>
    <dbReference type="NCBI Taxonomy" id="190197"/>
    <lineage>
        <taxon>Bacteria</taxon>
        <taxon>Bacillati</taxon>
        <taxon>Actinomycetota</taxon>
        <taxon>Actinomycetes</taxon>
        <taxon>Propionibacteriales</taxon>
        <taxon>Kribbellaceae</taxon>
        <taxon>Kribbella</taxon>
    </lineage>
</organism>